<keyword evidence="2 6" id="KW-0732">Signal</keyword>
<dbReference type="InterPro" id="IPR006710">
    <property type="entry name" value="Glyco_hydro_43"/>
</dbReference>
<feature type="signal peptide" evidence="6">
    <location>
        <begin position="1"/>
        <end position="19"/>
    </location>
</feature>
<keyword evidence="3 5" id="KW-0378">Hydrolase</keyword>
<dbReference type="Pfam" id="PF04616">
    <property type="entry name" value="Glyco_hydro_43"/>
    <property type="match status" value="1"/>
</dbReference>
<sequence>MQHLTFISILLAFLSLVHSATSMPMQRATYNNPIVAGVAADPWIIKHGDDYYLTFTTGTDVQLRKSSNLAEINVKPTTVYTPPKGGNLSAVWAPELHYIGGKWYIYVAMVEGSDANNHHMYVLEGKSQEPLDGFDFVGEVGTPDNNWAIDGTIFQYTNGDLYFIWSGWANTTDKLWQSLYIAKMDSPTKITSERVLLHQPIPKWQQTVDGGAVRGINEGPEILVHNNRTFLIYSVAASWTEDYSLAMMGIDGGKDPRTSHPPAVSRLDSRIRTVDASNWWTLDSRPVFSKSKAAFGPGHASFTYDHDGTPYIVYHAMANATAGWNGRTIRAQSFGWNKDGSPAFSSPVGLTTELKLPA</sequence>
<evidence type="ECO:0000256" key="4">
    <source>
        <dbReference type="ARBA" id="ARBA00023295"/>
    </source>
</evidence>
<reference evidence="7 8" key="1">
    <citation type="journal article" date="2021" name="Environ. Microbiol.">
        <title>Gene family expansions and transcriptome signatures uncover fungal adaptations to wood decay.</title>
        <authorList>
            <person name="Hage H."/>
            <person name="Miyauchi S."/>
            <person name="Viragh M."/>
            <person name="Drula E."/>
            <person name="Min B."/>
            <person name="Chaduli D."/>
            <person name="Navarro D."/>
            <person name="Favel A."/>
            <person name="Norest M."/>
            <person name="Lesage-Meessen L."/>
            <person name="Balint B."/>
            <person name="Merenyi Z."/>
            <person name="de Eugenio L."/>
            <person name="Morin E."/>
            <person name="Martinez A.T."/>
            <person name="Baldrian P."/>
            <person name="Stursova M."/>
            <person name="Martinez M.J."/>
            <person name="Novotny C."/>
            <person name="Magnuson J.K."/>
            <person name="Spatafora J.W."/>
            <person name="Maurice S."/>
            <person name="Pangilinan J."/>
            <person name="Andreopoulos W."/>
            <person name="LaButti K."/>
            <person name="Hundley H."/>
            <person name="Na H."/>
            <person name="Kuo A."/>
            <person name="Barry K."/>
            <person name="Lipzen A."/>
            <person name="Henrissat B."/>
            <person name="Riley R."/>
            <person name="Ahrendt S."/>
            <person name="Nagy L.G."/>
            <person name="Grigoriev I.V."/>
            <person name="Martin F."/>
            <person name="Rosso M.N."/>
        </authorList>
    </citation>
    <scope>NUCLEOTIDE SEQUENCE [LARGE SCALE GENOMIC DNA]</scope>
    <source>
        <strain evidence="7 8">CIRM-BRFM 1785</strain>
    </source>
</reference>
<comment type="similarity">
    <text evidence="1 5">Belongs to the glycosyl hydrolase 43 family.</text>
</comment>
<evidence type="ECO:0000256" key="5">
    <source>
        <dbReference type="RuleBase" id="RU361187"/>
    </source>
</evidence>
<gene>
    <name evidence="7" type="ORF">C8Q71DRAFT_760520</name>
</gene>
<dbReference type="RefSeq" id="XP_047778376.1">
    <property type="nucleotide sequence ID" value="XM_047923833.1"/>
</dbReference>
<dbReference type="SUPFAM" id="SSF75005">
    <property type="entry name" value="Arabinanase/levansucrase/invertase"/>
    <property type="match status" value="1"/>
</dbReference>
<evidence type="ECO:0000313" key="7">
    <source>
        <dbReference type="EMBL" id="KAH9836091.1"/>
    </source>
</evidence>
<dbReference type="GeneID" id="72004565"/>
<accession>A0ABQ8KEE6</accession>
<keyword evidence="8" id="KW-1185">Reference proteome</keyword>
<comment type="caution">
    <text evidence="7">The sequence shown here is derived from an EMBL/GenBank/DDBJ whole genome shotgun (WGS) entry which is preliminary data.</text>
</comment>
<dbReference type="Gene3D" id="2.115.10.20">
    <property type="entry name" value="Glycosyl hydrolase domain, family 43"/>
    <property type="match status" value="1"/>
</dbReference>
<feature type="chain" id="PRO_5046893408" evidence="6">
    <location>
        <begin position="20"/>
        <end position="358"/>
    </location>
</feature>
<dbReference type="CDD" id="cd18820">
    <property type="entry name" value="GH43_LbAraf43-like"/>
    <property type="match status" value="1"/>
</dbReference>
<protein>
    <submittedName>
        <fullName evidence="7">Glycoside hydrolase family 43 protein</fullName>
    </submittedName>
</protein>
<dbReference type="InterPro" id="IPR023296">
    <property type="entry name" value="Glyco_hydro_beta-prop_sf"/>
</dbReference>
<evidence type="ECO:0000256" key="2">
    <source>
        <dbReference type="ARBA" id="ARBA00022729"/>
    </source>
</evidence>
<evidence type="ECO:0000313" key="8">
    <source>
        <dbReference type="Proteomes" id="UP000814176"/>
    </source>
</evidence>
<dbReference type="EMBL" id="JADCUA010000011">
    <property type="protein sequence ID" value="KAH9836091.1"/>
    <property type="molecule type" value="Genomic_DNA"/>
</dbReference>
<name>A0ABQ8KEE6_9APHY</name>
<evidence type="ECO:0000256" key="6">
    <source>
        <dbReference type="SAM" id="SignalP"/>
    </source>
</evidence>
<evidence type="ECO:0000256" key="1">
    <source>
        <dbReference type="ARBA" id="ARBA00009865"/>
    </source>
</evidence>
<dbReference type="PANTHER" id="PTHR43817">
    <property type="entry name" value="GLYCOSYL HYDROLASE"/>
    <property type="match status" value="1"/>
</dbReference>
<organism evidence="7 8">
    <name type="scientific">Rhodofomes roseus</name>
    <dbReference type="NCBI Taxonomy" id="34475"/>
    <lineage>
        <taxon>Eukaryota</taxon>
        <taxon>Fungi</taxon>
        <taxon>Dikarya</taxon>
        <taxon>Basidiomycota</taxon>
        <taxon>Agaricomycotina</taxon>
        <taxon>Agaricomycetes</taxon>
        <taxon>Polyporales</taxon>
        <taxon>Rhodofomes</taxon>
    </lineage>
</organism>
<keyword evidence="4 5" id="KW-0326">Glycosidase</keyword>
<dbReference type="GO" id="GO:0016787">
    <property type="term" value="F:hydrolase activity"/>
    <property type="evidence" value="ECO:0007669"/>
    <property type="project" value="UniProtKB-KW"/>
</dbReference>
<evidence type="ECO:0000256" key="3">
    <source>
        <dbReference type="ARBA" id="ARBA00022801"/>
    </source>
</evidence>
<dbReference type="Proteomes" id="UP000814176">
    <property type="component" value="Unassembled WGS sequence"/>
</dbReference>
<proteinExistence type="inferred from homology"/>
<dbReference type="PANTHER" id="PTHR43817:SF1">
    <property type="entry name" value="HYDROLASE, FAMILY 43, PUTATIVE (AFU_ORTHOLOGUE AFUA_3G01660)-RELATED"/>
    <property type="match status" value="1"/>
</dbReference>